<feature type="non-terminal residue" evidence="4">
    <location>
        <position position="602"/>
    </location>
</feature>
<dbReference type="PANTHER" id="PTHR45835">
    <property type="entry name" value="YALI0A06105P"/>
    <property type="match status" value="1"/>
</dbReference>
<sequence length="602" mass="68469">MNQVARQGAKVVKDVKNKRKWGNGYDRKSSEQQSKQQKVKKACTAAPNNKRSYAGKLPSCNKCKFHHAGTCPVKCKKCQKVGHHEKDCRVRASATGCNSKLLITCYGCGEQCHYKNRQGDFYASRQLMIHEKNCTTHELELGKANVVADALSRKERLKPGRVCAMSMTIHFGLKTKILEAQGEVSKDLKAPTEWLRGLEIHFKQQDDGGIYFFNRIWIPSVRGVRKLIMDEAHTSRYLVYPSADKMYYDSRDLYWYLGMKRDIVDRKFQNGNDKKIMMDLVIRLPKSRSGYDAIWVIMDRLTKSAYFLPIHEDLEMEKLARIYINEIEARHGVPMRIEQYFFMTDYFLWEVILNGDSPSPTRIVDGVVQIVAPTTAEQRLQKLISQLEILGETISQEDINLKFLRSLPSEWKTHTLIWRNKANLEEWCLDDLFINLKIYEAKLKGSSSSSQNIQNITFVSSNNTESINKLVNPTPSISAASSKATVSTLLNVYSLSDAVIYSFFASQSNSTQLDNEDLKQIDHDFLKEMDLGECRSPKDNRNKDTPRRTVPVEVSTSNALVSQCDAVGGYDWSFHADEEPTNYALLAYASSGSSSSLGSDNK</sequence>
<evidence type="ECO:0000256" key="2">
    <source>
        <dbReference type="SAM" id="MobiDB-lite"/>
    </source>
</evidence>
<keyword evidence="1" id="KW-0479">Metal-binding</keyword>
<keyword evidence="1" id="KW-0863">Zinc-finger</keyword>
<proteinExistence type="predicted"/>
<dbReference type="PANTHER" id="PTHR45835:SF99">
    <property type="entry name" value="CHROMO DOMAIN-CONTAINING PROTEIN-RELATED"/>
    <property type="match status" value="1"/>
</dbReference>
<dbReference type="GO" id="GO:0008270">
    <property type="term" value="F:zinc ion binding"/>
    <property type="evidence" value="ECO:0007669"/>
    <property type="project" value="UniProtKB-KW"/>
</dbReference>
<feature type="region of interest" description="Disordered" evidence="2">
    <location>
        <begin position="1"/>
        <end position="45"/>
    </location>
</feature>
<dbReference type="AlphaFoldDB" id="A0A699HVP5"/>
<dbReference type="Pfam" id="PF14223">
    <property type="entry name" value="Retrotran_gag_2"/>
    <property type="match status" value="1"/>
</dbReference>
<evidence type="ECO:0000259" key="3">
    <source>
        <dbReference type="PROSITE" id="PS50158"/>
    </source>
</evidence>
<keyword evidence="4" id="KW-0808">Transferase</keyword>
<evidence type="ECO:0000256" key="1">
    <source>
        <dbReference type="PROSITE-ProRule" id="PRU00047"/>
    </source>
</evidence>
<dbReference type="GO" id="GO:0003964">
    <property type="term" value="F:RNA-directed DNA polymerase activity"/>
    <property type="evidence" value="ECO:0007669"/>
    <property type="project" value="UniProtKB-KW"/>
</dbReference>
<keyword evidence="1" id="KW-0862">Zinc</keyword>
<feature type="domain" description="CCHC-type" evidence="3">
    <location>
        <begin position="74"/>
        <end position="89"/>
    </location>
</feature>
<dbReference type="InterPro" id="IPR012337">
    <property type="entry name" value="RNaseH-like_sf"/>
</dbReference>
<accession>A0A699HVP5</accession>
<gene>
    <name evidence="4" type="ORF">Tci_454390</name>
</gene>
<dbReference type="EMBL" id="BKCJ010213172">
    <property type="protein sequence ID" value="GEY82416.1"/>
    <property type="molecule type" value="Genomic_DNA"/>
</dbReference>
<name>A0A699HVP5_TANCI</name>
<dbReference type="InterPro" id="IPR001878">
    <property type="entry name" value="Znf_CCHC"/>
</dbReference>
<evidence type="ECO:0000313" key="4">
    <source>
        <dbReference type="EMBL" id="GEY82416.1"/>
    </source>
</evidence>
<protein>
    <submittedName>
        <fullName evidence="4">Putative reverse transcriptase domain-containing protein</fullName>
    </submittedName>
</protein>
<dbReference type="PROSITE" id="PS50158">
    <property type="entry name" value="ZF_CCHC"/>
    <property type="match status" value="1"/>
</dbReference>
<keyword evidence="4" id="KW-0695">RNA-directed DNA polymerase</keyword>
<organism evidence="4">
    <name type="scientific">Tanacetum cinerariifolium</name>
    <name type="common">Dalmatian daisy</name>
    <name type="synonym">Chrysanthemum cinerariifolium</name>
    <dbReference type="NCBI Taxonomy" id="118510"/>
    <lineage>
        <taxon>Eukaryota</taxon>
        <taxon>Viridiplantae</taxon>
        <taxon>Streptophyta</taxon>
        <taxon>Embryophyta</taxon>
        <taxon>Tracheophyta</taxon>
        <taxon>Spermatophyta</taxon>
        <taxon>Magnoliopsida</taxon>
        <taxon>eudicotyledons</taxon>
        <taxon>Gunneridae</taxon>
        <taxon>Pentapetalae</taxon>
        <taxon>asterids</taxon>
        <taxon>campanulids</taxon>
        <taxon>Asterales</taxon>
        <taxon>Asteraceae</taxon>
        <taxon>Asteroideae</taxon>
        <taxon>Anthemideae</taxon>
        <taxon>Anthemidinae</taxon>
        <taxon>Tanacetum</taxon>
    </lineage>
</organism>
<keyword evidence="4" id="KW-0548">Nucleotidyltransferase</keyword>
<reference evidence="4" key="1">
    <citation type="journal article" date="2019" name="Sci. Rep.">
        <title>Draft genome of Tanacetum cinerariifolium, the natural source of mosquito coil.</title>
        <authorList>
            <person name="Yamashiro T."/>
            <person name="Shiraishi A."/>
            <person name="Satake H."/>
            <person name="Nakayama K."/>
        </authorList>
    </citation>
    <scope>NUCLEOTIDE SEQUENCE</scope>
</reference>
<comment type="caution">
    <text evidence="4">The sequence shown here is derived from an EMBL/GenBank/DDBJ whole genome shotgun (WGS) entry which is preliminary data.</text>
</comment>
<dbReference type="SUPFAM" id="SSF53098">
    <property type="entry name" value="Ribonuclease H-like"/>
    <property type="match status" value="1"/>
</dbReference>
<dbReference type="GO" id="GO:0003676">
    <property type="term" value="F:nucleic acid binding"/>
    <property type="evidence" value="ECO:0007669"/>
    <property type="project" value="InterPro"/>
</dbReference>